<keyword evidence="1" id="KW-0812">Transmembrane</keyword>
<organism evidence="2 3">
    <name type="scientific">Pseudoalteromonas luteoviolacea CPMOR-1</name>
    <dbReference type="NCBI Taxonomy" id="1365248"/>
    <lineage>
        <taxon>Bacteria</taxon>
        <taxon>Pseudomonadati</taxon>
        <taxon>Pseudomonadota</taxon>
        <taxon>Gammaproteobacteria</taxon>
        <taxon>Alteromonadales</taxon>
        <taxon>Pseudoalteromonadaceae</taxon>
        <taxon>Pseudoalteromonas</taxon>
    </lineage>
</organism>
<reference evidence="2 3" key="1">
    <citation type="submission" date="2013-07" db="EMBL/GenBank/DDBJ databases">
        <title>Comparative Genomic and Metabolomic Analysis of Twelve Strains of Pseudoalteromonas luteoviolacea.</title>
        <authorList>
            <person name="Vynne N.G."/>
            <person name="Mansson M."/>
            <person name="Gram L."/>
        </authorList>
    </citation>
    <scope>NUCLEOTIDE SEQUENCE [LARGE SCALE GENOMIC DNA]</scope>
    <source>
        <strain evidence="2 3">CPMOR-1</strain>
    </source>
</reference>
<accession>A0A167JHX5</accession>
<name>A0A167JHX5_9GAMM</name>
<dbReference type="Proteomes" id="UP000076486">
    <property type="component" value="Unassembled WGS sequence"/>
</dbReference>
<sequence length="89" mass="10035">MLLMHDLVAPYTWVDYMYTSLSSITGVALSVLTAVLFLNSEYDAWTDKLACDQKCELLGCQSGTLISGENRRDLLCRCNDDMDYLVILD</sequence>
<evidence type="ECO:0000256" key="1">
    <source>
        <dbReference type="SAM" id="Phobius"/>
    </source>
</evidence>
<gene>
    <name evidence="2" type="ORF">N473_22570</name>
</gene>
<dbReference type="AlphaFoldDB" id="A0A167JHX5"/>
<evidence type="ECO:0000313" key="3">
    <source>
        <dbReference type="Proteomes" id="UP000076486"/>
    </source>
</evidence>
<keyword evidence="1" id="KW-0472">Membrane</keyword>
<dbReference type="PATRIC" id="fig|1365248.3.peg.3601"/>
<comment type="caution">
    <text evidence="2">The sequence shown here is derived from an EMBL/GenBank/DDBJ whole genome shotgun (WGS) entry which is preliminary data.</text>
</comment>
<dbReference type="EMBL" id="AUYC01000038">
    <property type="protein sequence ID" value="KZN61129.1"/>
    <property type="molecule type" value="Genomic_DNA"/>
</dbReference>
<proteinExistence type="predicted"/>
<keyword evidence="1" id="KW-1133">Transmembrane helix</keyword>
<feature type="transmembrane region" description="Helical" evidence="1">
    <location>
        <begin position="16"/>
        <end position="38"/>
    </location>
</feature>
<protein>
    <submittedName>
        <fullName evidence="2">Uncharacterized protein</fullName>
    </submittedName>
</protein>
<evidence type="ECO:0000313" key="2">
    <source>
        <dbReference type="EMBL" id="KZN61129.1"/>
    </source>
</evidence>